<feature type="transmembrane region" description="Helical" evidence="2">
    <location>
        <begin position="38"/>
        <end position="60"/>
    </location>
</feature>
<reference evidence="3" key="1">
    <citation type="journal article" date="2023" name="G3 (Bethesda)">
        <title>A reference genome for the long-term kleptoplast-retaining sea slug Elysia crispata morphotype clarki.</title>
        <authorList>
            <person name="Eastman K.E."/>
            <person name="Pendleton A.L."/>
            <person name="Shaikh M.A."/>
            <person name="Suttiyut T."/>
            <person name="Ogas R."/>
            <person name="Tomko P."/>
            <person name="Gavelis G."/>
            <person name="Widhalm J.R."/>
            <person name="Wisecaver J.H."/>
        </authorList>
    </citation>
    <scope>NUCLEOTIDE SEQUENCE</scope>
    <source>
        <strain evidence="3">ECLA1</strain>
    </source>
</reference>
<keyword evidence="2" id="KW-1133">Transmembrane helix</keyword>
<proteinExistence type="predicted"/>
<feature type="region of interest" description="Disordered" evidence="1">
    <location>
        <begin position="1"/>
        <end position="26"/>
    </location>
</feature>
<dbReference type="EMBL" id="JAWDGP010002514">
    <property type="protein sequence ID" value="KAK3782356.1"/>
    <property type="molecule type" value="Genomic_DNA"/>
</dbReference>
<evidence type="ECO:0000313" key="3">
    <source>
        <dbReference type="EMBL" id="KAK3782356.1"/>
    </source>
</evidence>
<evidence type="ECO:0000256" key="2">
    <source>
        <dbReference type="SAM" id="Phobius"/>
    </source>
</evidence>
<organism evidence="3 4">
    <name type="scientific">Elysia crispata</name>
    <name type="common">lettuce slug</name>
    <dbReference type="NCBI Taxonomy" id="231223"/>
    <lineage>
        <taxon>Eukaryota</taxon>
        <taxon>Metazoa</taxon>
        <taxon>Spiralia</taxon>
        <taxon>Lophotrochozoa</taxon>
        <taxon>Mollusca</taxon>
        <taxon>Gastropoda</taxon>
        <taxon>Heterobranchia</taxon>
        <taxon>Euthyneura</taxon>
        <taxon>Panpulmonata</taxon>
        <taxon>Sacoglossa</taxon>
        <taxon>Placobranchoidea</taxon>
        <taxon>Plakobranchidae</taxon>
        <taxon>Elysia</taxon>
    </lineage>
</organism>
<protein>
    <submittedName>
        <fullName evidence="3">Uncharacterized protein</fullName>
    </submittedName>
</protein>
<keyword evidence="2" id="KW-0812">Transmembrane</keyword>
<sequence>MSAAEDRQETMSAAEDRPETMSAAEDRPEVHMDVVSCILIFSSLVSSVINIITLLSIISVKQKEYGKVRQGIGFFEMIKV</sequence>
<dbReference type="AlphaFoldDB" id="A0AAE1DTD2"/>
<keyword evidence="2" id="KW-0472">Membrane</keyword>
<evidence type="ECO:0000256" key="1">
    <source>
        <dbReference type="SAM" id="MobiDB-lite"/>
    </source>
</evidence>
<name>A0AAE1DTD2_9GAST</name>
<evidence type="ECO:0000313" key="4">
    <source>
        <dbReference type="Proteomes" id="UP001283361"/>
    </source>
</evidence>
<comment type="caution">
    <text evidence="3">The sequence shown here is derived from an EMBL/GenBank/DDBJ whole genome shotgun (WGS) entry which is preliminary data.</text>
</comment>
<accession>A0AAE1DTD2</accession>
<dbReference type="Proteomes" id="UP001283361">
    <property type="component" value="Unassembled WGS sequence"/>
</dbReference>
<gene>
    <name evidence="3" type="ORF">RRG08_027904</name>
</gene>
<keyword evidence="4" id="KW-1185">Reference proteome</keyword>